<feature type="compositionally biased region" description="Acidic residues" evidence="1">
    <location>
        <begin position="161"/>
        <end position="170"/>
    </location>
</feature>
<dbReference type="EMBL" id="MCGR01000124">
    <property type="protein sequence ID" value="ORY45030.1"/>
    <property type="molecule type" value="Genomic_DNA"/>
</dbReference>
<dbReference type="InParanoid" id="A0A1Y2CD95"/>
<name>A0A1Y2CD95_9BASI</name>
<evidence type="ECO:0000256" key="1">
    <source>
        <dbReference type="SAM" id="MobiDB-lite"/>
    </source>
</evidence>
<sequence>MPEFAKPPEKYYGDEEAAGAMIDFIVPSESASIQEYWPFHISPKKRYNLMADHLTLPPNPQWREHCKFNVSFPKKRLYALMGLEDFFLSVGEAAARAAVPGATPDFNGWGVDVVDQRTGRSKFKAIPLIRKELYPGVQAMGVGSGPPSVEVRSAEAVKSVEEEDISSDVD</sequence>
<evidence type="ECO:0000313" key="2">
    <source>
        <dbReference type="EMBL" id="ORY45030.1"/>
    </source>
</evidence>
<evidence type="ECO:0000313" key="3">
    <source>
        <dbReference type="Proteomes" id="UP000193467"/>
    </source>
</evidence>
<comment type="caution">
    <text evidence="2">The sequence shown here is derived from an EMBL/GenBank/DDBJ whole genome shotgun (WGS) entry which is preliminary data.</text>
</comment>
<reference evidence="2 3" key="1">
    <citation type="submission" date="2016-07" db="EMBL/GenBank/DDBJ databases">
        <title>Pervasive Adenine N6-methylation of Active Genes in Fungi.</title>
        <authorList>
            <consortium name="DOE Joint Genome Institute"/>
            <person name="Mondo S.J."/>
            <person name="Dannebaum R.O."/>
            <person name="Kuo R.C."/>
            <person name="Labutti K."/>
            <person name="Haridas S."/>
            <person name="Kuo A."/>
            <person name="Salamov A."/>
            <person name="Ahrendt S.R."/>
            <person name="Lipzen A."/>
            <person name="Sullivan W."/>
            <person name="Andreopoulos W.B."/>
            <person name="Clum A."/>
            <person name="Lindquist E."/>
            <person name="Daum C."/>
            <person name="Ramamoorthy G.K."/>
            <person name="Gryganskyi A."/>
            <person name="Culley D."/>
            <person name="Magnuson J.K."/>
            <person name="James T.Y."/>
            <person name="O'Malley M.A."/>
            <person name="Stajich J.E."/>
            <person name="Spatafora J.W."/>
            <person name="Visel A."/>
            <person name="Grigoriev I.V."/>
        </authorList>
    </citation>
    <scope>NUCLEOTIDE SEQUENCE [LARGE SCALE GENOMIC DNA]</scope>
    <source>
        <strain evidence="2 3">62-1032</strain>
    </source>
</reference>
<keyword evidence="3" id="KW-1185">Reference proteome</keyword>
<feature type="region of interest" description="Disordered" evidence="1">
    <location>
        <begin position="142"/>
        <end position="170"/>
    </location>
</feature>
<dbReference type="AlphaFoldDB" id="A0A1Y2CD95"/>
<gene>
    <name evidence="2" type="ORF">BCR35DRAFT_35027</name>
</gene>
<proteinExistence type="predicted"/>
<organism evidence="2 3">
    <name type="scientific">Leucosporidium creatinivorum</name>
    <dbReference type="NCBI Taxonomy" id="106004"/>
    <lineage>
        <taxon>Eukaryota</taxon>
        <taxon>Fungi</taxon>
        <taxon>Dikarya</taxon>
        <taxon>Basidiomycota</taxon>
        <taxon>Pucciniomycotina</taxon>
        <taxon>Microbotryomycetes</taxon>
        <taxon>Leucosporidiales</taxon>
        <taxon>Leucosporidium</taxon>
    </lineage>
</organism>
<protein>
    <submittedName>
        <fullName evidence="2">Uncharacterized protein</fullName>
    </submittedName>
</protein>
<accession>A0A1Y2CD95</accession>
<dbReference type="Proteomes" id="UP000193467">
    <property type="component" value="Unassembled WGS sequence"/>
</dbReference>